<dbReference type="AlphaFoldDB" id="A0A0F9R203"/>
<comment type="caution">
    <text evidence="2">The sequence shown here is derived from an EMBL/GenBank/DDBJ whole genome shotgun (WGS) entry which is preliminary data.</text>
</comment>
<gene>
    <name evidence="2" type="ORF">LCGC14_0630440</name>
</gene>
<sequence>MSRANMRKDDSLKSKLTKEAESRVTQSDLNSVPIKEADIKKELIDEATQ</sequence>
<feature type="region of interest" description="Disordered" evidence="1">
    <location>
        <begin position="1"/>
        <end position="49"/>
    </location>
</feature>
<name>A0A0F9R203_9ZZZZ</name>
<evidence type="ECO:0000256" key="1">
    <source>
        <dbReference type="SAM" id="MobiDB-lite"/>
    </source>
</evidence>
<organism evidence="2">
    <name type="scientific">marine sediment metagenome</name>
    <dbReference type="NCBI Taxonomy" id="412755"/>
    <lineage>
        <taxon>unclassified sequences</taxon>
        <taxon>metagenomes</taxon>
        <taxon>ecological metagenomes</taxon>
    </lineage>
</organism>
<feature type="compositionally biased region" description="Basic and acidic residues" evidence="1">
    <location>
        <begin position="1"/>
        <end position="22"/>
    </location>
</feature>
<evidence type="ECO:0000313" key="2">
    <source>
        <dbReference type="EMBL" id="KKN50660.1"/>
    </source>
</evidence>
<feature type="compositionally biased region" description="Basic and acidic residues" evidence="1">
    <location>
        <begin position="35"/>
        <end position="49"/>
    </location>
</feature>
<accession>A0A0F9R203</accession>
<proteinExistence type="predicted"/>
<protein>
    <submittedName>
        <fullName evidence="2">Uncharacterized protein</fullName>
    </submittedName>
</protein>
<reference evidence="2" key="1">
    <citation type="journal article" date="2015" name="Nature">
        <title>Complex archaea that bridge the gap between prokaryotes and eukaryotes.</title>
        <authorList>
            <person name="Spang A."/>
            <person name="Saw J.H."/>
            <person name="Jorgensen S.L."/>
            <person name="Zaremba-Niedzwiedzka K."/>
            <person name="Martijn J."/>
            <person name="Lind A.E."/>
            <person name="van Eijk R."/>
            <person name="Schleper C."/>
            <person name="Guy L."/>
            <person name="Ettema T.J."/>
        </authorList>
    </citation>
    <scope>NUCLEOTIDE SEQUENCE</scope>
</reference>
<dbReference type="EMBL" id="LAZR01001101">
    <property type="protein sequence ID" value="KKN50660.1"/>
    <property type="molecule type" value="Genomic_DNA"/>
</dbReference>